<dbReference type="InterPro" id="IPR007781">
    <property type="entry name" value="NAGLU"/>
</dbReference>
<dbReference type="SUPFAM" id="SSF51445">
    <property type="entry name" value="(Trans)glycosidases"/>
    <property type="match status" value="1"/>
</dbReference>
<sequence length="780" mass="86743">MLLLTALHHLLLLLLFLPVLATATPTAGIAALADRILGPGRGAELHLVLTAERELWSRCKPAVNDGYVVEAGRDGRVRVEASTLSAMARGLRHYATENLHLDDFWVVGPGRHLPAGPLPAPARTLRGTSVVPWRYNLNTVTFSYSFAWYDWPDWERLLDWCAWRGINVQLAWVGYESIYLDSFRALGLTDAEILPFFSGPAFQAWNRFGNVHGSWGDRGDLPLSWIRGQAQLQRRIVARMVELGITPVLPAFPGFVPDALLRVRPGADVVRAGSWLGPGYENLSTLFLKPSDGTYAELQREFIRRQTEAYGNVSNVYTLDQFNEMVPPVGSDDEASLGRISRDTYASLTAANPAAVWMMQGWLFTAHAAFWTPGRIEAYLGAVEGENSLVVLDLFAESEPLWIRTRSFASRPWVWCMLHNFGGNMNLYGRASAVVSGPARARSSSPSLVGIGLSPEAYANNEVIYDLVLDQAWTTTANISAWFARWATLRYAGAGKVVPRSLLRAWQLLRTHVYDYGGDDIPSAGVGIWQLFPSLEGLVGRKGHAPAPTALHYEPGRLRPVWRLMVEAARERPALWHLPAFRLDFVDVSRQLLSNAFIDAYVALVAAFRAAVPPRPHSPGLSRSRSAAVTERSADLLRILDGLDLVLSSEPEYRLSTWLSASRRWADEMNSTEALLAFNARSQITVWMKGVPALDDYSARAWAGLTCCYYRRRWAVFVDGLKDAAAGGEWDEAAVNRSIRTVEDEWQHRGFDADSRVVFPVPSVRSLVGLLEMSWPRVFG</sequence>
<dbReference type="AlphaFoldDB" id="A0A2C5XJJ6"/>
<feature type="signal peptide" evidence="2">
    <location>
        <begin position="1"/>
        <end position="23"/>
    </location>
</feature>
<dbReference type="Pfam" id="PF12971">
    <property type="entry name" value="NAGLU_N"/>
    <property type="match status" value="1"/>
</dbReference>
<comment type="caution">
    <text evidence="6">The sequence shown here is derived from an EMBL/GenBank/DDBJ whole genome shotgun (WGS) entry which is preliminary data.</text>
</comment>
<dbReference type="Proteomes" id="UP000226431">
    <property type="component" value="Unassembled WGS sequence"/>
</dbReference>
<keyword evidence="7" id="KW-1185">Reference proteome</keyword>
<evidence type="ECO:0000259" key="3">
    <source>
        <dbReference type="Pfam" id="PF05089"/>
    </source>
</evidence>
<feature type="domain" description="Alpha-N-acetylglucosaminidase N-terminal" evidence="4">
    <location>
        <begin position="28"/>
        <end position="119"/>
    </location>
</feature>
<evidence type="ECO:0008006" key="8">
    <source>
        <dbReference type="Google" id="ProtNLM"/>
    </source>
</evidence>
<accession>A0A2C5XJJ6</accession>
<dbReference type="InterPro" id="IPR024240">
    <property type="entry name" value="NAGLU_N"/>
</dbReference>
<evidence type="ECO:0000259" key="4">
    <source>
        <dbReference type="Pfam" id="PF12971"/>
    </source>
</evidence>
<evidence type="ECO:0000256" key="2">
    <source>
        <dbReference type="SAM" id="SignalP"/>
    </source>
</evidence>
<feature type="chain" id="PRO_5013038962" description="Alpha-N-acetylglucosaminidase" evidence="2">
    <location>
        <begin position="24"/>
        <end position="780"/>
    </location>
</feature>
<protein>
    <recommendedName>
        <fullName evidence="8">Alpha-N-acetylglucosaminidase</fullName>
    </recommendedName>
</protein>
<keyword evidence="2" id="KW-0732">Signal</keyword>
<evidence type="ECO:0000256" key="1">
    <source>
        <dbReference type="ARBA" id="ARBA00022801"/>
    </source>
</evidence>
<dbReference type="PANTHER" id="PTHR12872">
    <property type="entry name" value="ALPHA-N-ACETYLGLUCOSAMINIDASE"/>
    <property type="match status" value="1"/>
</dbReference>
<dbReference type="Pfam" id="PF05089">
    <property type="entry name" value="NAGLU"/>
    <property type="match status" value="1"/>
</dbReference>
<dbReference type="OrthoDB" id="64736at2759"/>
<dbReference type="STRING" id="2004952.A0A2C5XJJ6"/>
<dbReference type="InterPro" id="IPR024733">
    <property type="entry name" value="NAGLU_tim-barrel"/>
</dbReference>
<dbReference type="InterPro" id="IPR029018">
    <property type="entry name" value="Hex-like_dom2"/>
</dbReference>
<gene>
    <name evidence="6" type="ORF">CDD80_2879</name>
</gene>
<dbReference type="Gene3D" id="3.20.20.80">
    <property type="entry name" value="Glycosidases"/>
    <property type="match status" value="1"/>
</dbReference>
<evidence type="ECO:0000313" key="7">
    <source>
        <dbReference type="Proteomes" id="UP000226431"/>
    </source>
</evidence>
<dbReference type="Pfam" id="PF12972">
    <property type="entry name" value="NAGLU_C"/>
    <property type="match status" value="1"/>
</dbReference>
<dbReference type="InterPro" id="IPR017853">
    <property type="entry name" value="GH"/>
</dbReference>
<dbReference type="GO" id="GO:0016787">
    <property type="term" value="F:hydrolase activity"/>
    <property type="evidence" value="ECO:0007669"/>
    <property type="project" value="UniProtKB-KW"/>
</dbReference>
<dbReference type="InterPro" id="IPR024732">
    <property type="entry name" value="NAGLU_C"/>
</dbReference>
<dbReference type="Gene3D" id="3.30.379.10">
    <property type="entry name" value="Chitobiase/beta-hexosaminidase domain 2-like"/>
    <property type="match status" value="1"/>
</dbReference>
<organism evidence="6 7">
    <name type="scientific">Ophiocordyceps camponoti-rufipedis</name>
    <dbReference type="NCBI Taxonomy" id="2004952"/>
    <lineage>
        <taxon>Eukaryota</taxon>
        <taxon>Fungi</taxon>
        <taxon>Dikarya</taxon>
        <taxon>Ascomycota</taxon>
        <taxon>Pezizomycotina</taxon>
        <taxon>Sordariomycetes</taxon>
        <taxon>Hypocreomycetidae</taxon>
        <taxon>Hypocreales</taxon>
        <taxon>Ophiocordycipitaceae</taxon>
        <taxon>Ophiocordyceps</taxon>
    </lineage>
</organism>
<keyword evidence="1" id="KW-0378">Hydrolase</keyword>
<evidence type="ECO:0000259" key="5">
    <source>
        <dbReference type="Pfam" id="PF12972"/>
    </source>
</evidence>
<feature type="domain" description="Alpha-N-acetylglucosaminidase tim-barrel" evidence="3">
    <location>
        <begin position="134"/>
        <end position="474"/>
    </location>
</feature>
<name>A0A2C5XJJ6_9HYPO</name>
<proteinExistence type="predicted"/>
<reference evidence="6 7" key="1">
    <citation type="submission" date="2017-06" db="EMBL/GenBank/DDBJ databases">
        <title>Ant-infecting Ophiocordyceps genomes reveal a high diversity of potential behavioral manipulation genes and a possible major role for enterotoxins.</title>
        <authorList>
            <person name="De Bekker C."/>
            <person name="Evans H.C."/>
            <person name="Brachmann A."/>
            <person name="Hughes D.P."/>
        </authorList>
    </citation>
    <scope>NUCLEOTIDE SEQUENCE [LARGE SCALE GENOMIC DNA]</scope>
    <source>
        <strain evidence="6 7">Map16</strain>
    </source>
</reference>
<feature type="domain" description="Alpha-N-acetylglucosaminidase C-terminal" evidence="5">
    <location>
        <begin position="482"/>
        <end position="750"/>
    </location>
</feature>
<dbReference type="PANTHER" id="PTHR12872:SF1">
    <property type="entry name" value="ALPHA-N-ACETYLGLUCOSAMINIDASE"/>
    <property type="match status" value="1"/>
</dbReference>
<dbReference type="Gene3D" id="1.20.120.670">
    <property type="entry name" value="N-acetyl-b-d-glucoasminidase"/>
    <property type="match status" value="1"/>
</dbReference>
<dbReference type="EMBL" id="NJES01000257">
    <property type="protein sequence ID" value="PHH74719.1"/>
    <property type="molecule type" value="Genomic_DNA"/>
</dbReference>
<evidence type="ECO:0000313" key="6">
    <source>
        <dbReference type="EMBL" id="PHH74719.1"/>
    </source>
</evidence>